<evidence type="ECO:0000313" key="2">
    <source>
        <dbReference type="Proteomes" id="UP000799755"/>
    </source>
</evidence>
<proteinExistence type="predicted"/>
<dbReference type="Proteomes" id="UP000799755">
    <property type="component" value="Unassembled WGS sequence"/>
</dbReference>
<name>A0ACB6QR95_9PLEO</name>
<keyword evidence="2" id="KW-1185">Reference proteome</keyword>
<organism evidence="1 2">
    <name type="scientific">Lindgomyces ingoldianus</name>
    <dbReference type="NCBI Taxonomy" id="673940"/>
    <lineage>
        <taxon>Eukaryota</taxon>
        <taxon>Fungi</taxon>
        <taxon>Dikarya</taxon>
        <taxon>Ascomycota</taxon>
        <taxon>Pezizomycotina</taxon>
        <taxon>Dothideomycetes</taxon>
        <taxon>Pleosporomycetidae</taxon>
        <taxon>Pleosporales</taxon>
        <taxon>Lindgomycetaceae</taxon>
        <taxon>Lindgomyces</taxon>
    </lineage>
</organism>
<dbReference type="EMBL" id="MU003514">
    <property type="protein sequence ID" value="KAF2468696.1"/>
    <property type="molecule type" value="Genomic_DNA"/>
</dbReference>
<evidence type="ECO:0000313" key="1">
    <source>
        <dbReference type="EMBL" id="KAF2468696.1"/>
    </source>
</evidence>
<comment type="caution">
    <text evidence="1">The sequence shown here is derived from an EMBL/GenBank/DDBJ whole genome shotgun (WGS) entry which is preliminary data.</text>
</comment>
<gene>
    <name evidence="1" type="ORF">BDR25DRAFT_315691</name>
</gene>
<sequence length="134" mass="14976">MPTLETYRGDYLWHYVPNLPAAVVFAALFSLATAVYTWKMATTRMWFCVPFVIGGLFEVIGFVSRAASTYSTGSLALYLIQAIFLLLPPVLFAASLYMVYSRVVRAVQGESFSLLSPRRTTAIFVLGDWLCLNI</sequence>
<protein>
    <submittedName>
        <fullName evidence="1">RTA1-domain-containing protein</fullName>
    </submittedName>
</protein>
<reference evidence="1" key="1">
    <citation type="journal article" date="2020" name="Stud. Mycol.">
        <title>101 Dothideomycetes genomes: a test case for predicting lifestyles and emergence of pathogens.</title>
        <authorList>
            <person name="Haridas S."/>
            <person name="Albert R."/>
            <person name="Binder M."/>
            <person name="Bloem J."/>
            <person name="Labutti K."/>
            <person name="Salamov A."/>
            <person name="Andreopoulos B."/>
            <person name="Baker S."/>
            <person name="Barry K."/>
            <person name="Bills G."/>
            <person name="Bluhm B."/>
            <person name="Cannon C."/>
            <person name="Castanera R."/>
            <person name="Culley D."/>
            <person name="Daum C."/>
            <person name="Ezra D."/>
            <person name="Gonzalez J."/>
            <person name="Henrissat B."/>
            <person name="Kuo A."/>
            <person name="Liang C."/>
            <person name="Lipzen A."/>
            <person name="Lutzoni F."/>
            <person name="Magnuson J."/>
            <person name="Mondo S."/>
            <person name="Nolan M."/>
            <person name="Ohm R."/>
            <person name="Pangilinan J."/>
            <person name="Park H.-J."/>
            <person name="Ramirez L."/>
            <person name="Alfaro M."/>
            <person name="Sun H."/>
            <person name="Tritt A."/>
            <person name="Yoshinaga Y."/>
            <person name="Zwiers L.-H."/>
            <person name="Turgeon B."/>
            <person name="Goodwin S."/>
            <person name="Spatafora J."/>
            <person name="Crous P."/>
            <person name="Grigoriev I."/>
        </authorList>
    </citation>
    <scope>NUCLEOTIDE SEQUENCE</scope>
    <source>
        <strain evidence="1">ATCC 200398</strain>
    </source>
</reference>
<accession>A0ACB6QR95</accession>